<comment type="subcellular location">
    <subcellularLocation>
        <location evidence="1 8">Cell membrane</location>
        <topology evidence="1 8">Multi-pass membrane protein</topology>
    </subcellularLocation>
</comment>
<feature type="transmembrane region" description="Helical" evidence="8">
    <location>
        <begin position="136"/>
        <end position="157"/>
    </location>
</feature>
<keyword evidence="3" id="KW-1003">Cell membrane</keyword>
<keyword evidence="11" id="KW-1185">Reference proteome</keyword>
<reference evidence="11" key="1">
    <citation type="journal article" date="2019" name="Int. J. Syst. Evol. Microbiol.">
        <title>The Global Catalogue of Microorganisms (GCM) 10K type strain sequencing project: providing services to taxonomists for standard genome sequencing and annotation.</title>
        <authorList>
            <consortium name="The Broad Institute Genomics Platform"/>
            <consortium name="The Broad Institute Genome Sequencing Center for Infectious Disease"/>
            <person name="Wu L."/>
            <person name="Ma J."/>
        </authorList>
    </citation>
    <scope>NUCLEOTIDE SEQUENCE [LARGE SCALE GENOMIC DNA]</scope>
    <source>
        <strain evidence="11">CGMCC 1.16033</strain>
    </source>
</reference>
<feature type="transmembrane region" description="Helical" evidence="8">
    <location>
        <begin position="306"/>
        <end position="328"/>
    </location>
</feature>
<dbReference type="PANTHER" id="PTHR43163:SF6">
    <property type="entry name" value="DIPEPTIDE TRANSPORT SYSTEM PERMEASE PROTEIN DPPB-RELATED"/>
    <property type="match status" value="1"/>
</dbReference>
<dbReference type="SUPFAM" id="SSF161098">
    <property type="entry name" value="MetI-like"/>
    <property type="match status" value="1"/>
</dbReference>
<evidence type="ECO:0000313" key="10">
    <source>
        <dbReference type="EMBL" id="GGE78650.1"/>
    </source>
</evidence>
<dbReference type="InterPro" id="IPR000515">
    <property type="entry name" value="MetI-like"/>
</dbReference>
<gene>
    <name evidence="10" type="primary">sapB</name>
    <name evidence="10" type="ORF">GCM10011520_18970</name>
</gene>
<comment type="similarity">
    <text evidence="7">Belongs to the binding-protein-dependent transport system permease family. OppBC subfamily.</text>
</comment>
<protein>
    <submittedName>
        <fullName evidence="10">Antimicrobial peptide ABC transporter permease SapB</fullName>
    </submittedName>
</protein>
<feature type="transmembrane region" description="Helical" evidence="8">
    <location>
        <begin position="202"/>
        <end position="224"/>
    </location>
</feature>
<evidence type="ECO:0000256" key="3">
    <source>
        <dbReference type="ARBA" id="ARBA00022475"/>
    </source>
</evidence>
<evidence type="ECO:0000256" key="5">
    <source>
        <dbReference type="ARBA" id="ARBA00022989"/>
    </source>
</evidence>
<keyword evidence="4 8" id="KW-0812">Transmembrane</keyword>
<evidence type="ECO:0000256" key="1">
    <source>
        <dbReference type="ARBA" id="ARBA00004651"/>
    </source>
</evidence>
<dbReference type="Pfam" id="PF00528">
    <property type="entry name" value="BPD_transp_1"/>
    <property type="match status" value="1"/>
</dbReference>
<evidence type="ECO:0000256" key="7">
    <source>
        <dbReference type="ARBA" id="ARBA00024202"/>
    </source>
</evidence>
<dbReference type="CDD" id="cd06261">
    <property type="entry name" value="TM_PBP2"/>
    <property type="match status" value="1"/>
</dbReference>
<evidence type="ECO:0000256" key="2">
    <source>
        <dbReference type="ARBA" id="ARBA00022448"/>
    </source>
</evidence>
<evidence type="ECO:0000256" key="6">
    <source>
        <dbReference type="ARBA" id="ARBA00023136"/>
    </source>
</evidence>
<dbReference type="PROSITE" id="PS50928">
    <property type="entry name" value="ABC_TM1"/>
    <property type="match status" value="1"/>
</dbReference>
<dbReference type="EMBL" id="BMKO01000004">
    <property type="protein sequence ID" value="GGE78650.1"/>
    <property type="molecule type" value="Genomic_DNA"/>
</dbReference>
<evidence type="ECO:0000259" key="9">
    <source>
        <dbReference type="PROSITE" id="PS50928"/>
    </source>
</evidence>
<sequence>MMAAYLLRRLNLFVATSLLLIGVLFYATSLFPVDRIYALTGIQAPSDAQEAQIIADYHLDGGSLAQFMGYLTQRLSGDLGISVTSQKPVMEELLAVLPASFELATVSGLFAIILGVPLGVLASLSKQKLTQNAIMAMTLTGYSIPVFWLGLSLSLWFGVRLGWLPISGQINLLYEIKPVTGFMLIDTLLSDSQYRLSAFKDAALHIILPALTLSILPFTVVVRITRSAMMNVMNQTYIRAAEARGLPTSKIVLRHALPNALIPLLKHLGLMLGPFASYGIVVEVIFSWPGLGSWLVSGIYQRDYTVIQGGTLAVALLIIFLSILIEVLHTASNPISRKELYASN</sequence>
<keyword evidence="6 8" id="KW-0472">Membrane</keyword>
<feature type="transmembrane region" description="Helical" evidence="8">
    <location>
        <begin position="264"/>
        <end position="286"/>
    </location>
</feature>
<proteinExistence type="inferred from homology"/>
<evidence type="ECO:0000313" key="11">
    <source>
        <dbReference type="Proteomes" id="UP000606498"/>
    </source>
</evidence>
<comment type="caution">
    <text evidence="10">The sequence shown here is derived from an EMBL/GenBank/DDBJ whole genome shotgun (WGS) entry which is preliminary data.</text>
</comment>
<keyword evidence="5 8" id="KW-1133">Transmembrane helix</keyword>
<dbReference type="Gene3D" id="1.10.3720.10">
    <property type="entry name" value="MetI-like"/>
    <property type="match status" value="1"/>
</dbReference>
<feature type="transmembrane region" description="Helical" evidence="8">
    <location>
        <begin position="103"/>
        <end position="124"/>
    </location>
</feature>
<keyword evidence="2 8" id="KW-0813">Transport</keyword>
<feature type="transmembrane region" description="Helical" evidence="8">
    <location>
        <begin position="12"/>
        <end position="31"/>
    </location>
</feature>
<dbReference type="InterPro" id="IPR035906">
    <property type="entry name" value="MetI-like_sf"/>
</dbReference>
<evidence type="ECO:0000256" key="8">
    <source>
        <dbReference type="RuleBase" id="RU363032"/>
    </source>
</evidence>
<dbReference type="Proteomes" id="UP000606498">
    <property type="component" value="Unassembled WGS sequence"/>
</dbReference>
<organism evidence="10 11">
    <name type="scientific">Shewanella carassii</name>
    <dbReference type="NCBI Taxonomy" id="1987584"/>
    <lineage>
        <taxon>Bacteria</taxon>
        <taxon>Pseudomonadati</taxon>
        <taxon>Pseudomonadota</taxon>
        <taxon>Gammaproteobacteria</taxon>
        <taxon>Alteromonadales</taxon>
        <taxon>Shewanellaceae</taxon>
        <taxon>Shewanella</taxon>
    </lineage>
</organism>
<evidence type="ECO:0000256" key="4">
    <source>
        <dbReference type="ARBA" id="ARBA00022692"/>
    </source>
</evidence>
<feature type="domain" description="ABC transmembrane type-1" evidence="9">
    <location>
        <begin position="97"/>
        <end position="329"/>
    </location>
</feature>
<accession>A0ABQ1T5F8</accession>
<dbReference type="PANTHER" id="PTHR43163">
    <property type="entry name" value="DIPEPTIDE TRANSPORT SYSTEM PERMEASE PROTEIN DPPB-RELATED"/>
    <property type="match status" value="1"/>
</dbReference>
<name>A0ABQ1T5F8_9GAMM</name>